<evidence type="ECO:0000259" key="9">
    <source>
        <dbReference type="PROSITE" id="PS51799"/>
    </source>
</evidence>
<sequence>MDGGQGGGRCTGADGYESYDYSYDYVEDSYRPSSEAWMTSYNGATHIETTRERSYYNRTEGSSYGYSEPERGYGGRREQYPSHPALGRAPTANFWDNSGRGARTPSLLVQHGAFSEMGAFQDLRAFTGNSYFGGGFKQKNKKSWKKKMPQDREQPTVKKIKTAEDEAQCGETGSEGDGNATEPARSSRTDEDREEERPEESEQKPSSSKSQETQNRRIGDRLVERIQFVCSICKFRTFYDEEMKSHLQSNFHKEHFSHVGGRLPKQAAEFLQEYVLHKTKKTEERRGLIEDLSATIQQIYRNQDLTQGLGMEHFVKKVEAAHCAACNVFIPMHHGALHRHIKSPLHNQNRRVTMENSKKTAMAVARSILNNKQISQKLEQYMQGQNPFIDNREETASACSRDSAAESQESESLPCSTYSESNEMKTYEDPAPEQSDMKEEGDIAGQDAGVSPHECESLENTEIETTDKQ</sequence>
<keyword evidence="5" id="KW-0862">Zinc</keyword>
<keyword evidence="11" id="KW-1185">Reference proteome</keyword>
<keyword evidence="3" id="KW-0677">Repeat</keyword>
<feature type="domain" description="C2H2 AKAP95-type" evidence="9">
    <location>
        <begin position="323"/>
        <end position="346"/>
    </location>
</feature>
<dbReference type="PANTHER" id="PTHR12190:SF4">
    <property type="entry name" value="A-KINASE ANCHOR PROTEIN 8-LIKE"/>
    <property type="match status" value="1"/>
</dbReference>
<comment type="subcellular location">
    <subcellularLocation>
        <location evidence="1">Nucleus</location>
    </subcellularLocation>
</comment>
<evidence type="ECO:0000256" key="8">
    <source>
        <dbReference type="SAM" id="MobiDB-lite"/>
    </source>
</evidence>
<keyword evidence="2" id="KW-0479">Metal-binding</keyword>
<dbReference type="InterPro" id="IPR034736">
    <property type="entry name" value="ZF_C2H2_AKAP95"/>
</dbReference>
<feature type="compositionally biased region" description="Basic and acidic residues" evidence="8">
    <location>
        <begin position="148"/>
        <end position="164"/>
    </location>
</feature>
<comment type="similarity">
    <text evidence="7">Belongs to the AKAP95 family.</text>
</comment>
<evidence type="ECO:0000256" key="3">
    <source>
        <dbReference type="ARBA" id="ARBA00022737"/>
    </source>
</evidence>
<name>A0AAV7BNW5_ENGPU</name>
<evidence type="ECO:0000256" key="1">
    <source>
        <dbReference type="ARBA" id="ARBA00004123"/>
    </source>
</evidence>
<feature type="region of interest" description="Disordered" evidence="8">
    <location>
        <begin position="137"/>
        <end position="218"/>
    </location>
</feature>
<feature type="compositionally biased region" description="Polar residues" evidence="8">
    <location>
        <begin position="397"/>
        <end position="421"/>
    </location>
</feature>
<evidence type="ECO:0000256" key="5">
    <source>
        <dbReference type="ARBA" id="ARBA00022833"/>
    </source>
</evidence>
<feature type="compositionally biased region" description="Acidic residues" evidence="8">
    <location>
        <begin position="457"/>
        <end position="469"/>
    </location>
</feature>
<organism evidence="10 11">
    <name type="scientific">Engystomops pustulosus</name>
    <name type="common">Tungara frog</name>
    <name type="synonym">Physalaemus pustulosus</name>
    <dbReference type="NCBI Taxonomy" id="76066"/>
    <lineage>
        <taxon>Eukaryota</taxon>
        <taxon>Metazoa</taxon>
        <taxon>Chordata</taxon>
        <taxon>Craniata</taxon>
        <taxon>Vertebrata</taxon>
        <taxon>Euteleostomi</taxon>
        <taxon>Amphibia</taxon>
        <taxon>Batrachia</taxon>
        <taxon>Anura</taxon>
        <taxon>Neobatrachia</taxon>
        <taxon>Hyloidea</taxon>
        <taxon>Leptodactylidae</taxon>
        <taxon>Leiuperinae</taxon>
        <taxon>Engystomops</taxon>
    </lineage>
</organism>
<evidence type="ECO:0000256" key="2">
    <source>
        <dbReference type="ARBA" id="ARBA00022723"/>
    </source>
</evidence>
<dbReference type="EMBL" id="WNYA01000004">
    <property type="protein sequence ID" value="KAG8574348.1"/>
    <property type="molecule type" value="Genomic_DNA"/>
</dbReference>
<dbReference type="GO" id="GO:0034237">
    <property type="term" value="F:protein kinase A regulatory subunit binding"/>
    <property type="evidence" value="ECO:0007669"/>
    <property type="project" value="TreeGrafter"/>
</dbReference>
<feature type="compositionally biased region" description="Basic residues" evidence="8">
    <location>
        <begin position="138"/>
        <end position="147"/>
    </location>
</feature>
<gene>
    <name evidence="10" type="ORF">GDO81_009148</name>
</gene>
<reference evidence="10" key="1">
    <citation type="thesis" date="2020" institute="ProQuest LLC" country="789 East Eisenhower Parkway, Ann Arbor, MI, USA">
        <title>Comparative Genomics and Chromosome Evolution.</title>
        <authorList>
            <person name="Mudd A.B."/>
        </authorList>
    </citation>
    <scope>NUCLEOTIDE SEQUENCE</scope>
    <source>
        <strain evidence="10">237g6f4</strain>
        <tissue evidence="10">Blood</tissue>
    </source>
</reference>
<dbReference type="GO" id="GO:0003677">
    <property type="term" value="F:DNA binding"/>
    <property type="evidence" value="ECO:0007669"/>
    <property type="project" value="InterPro"/>
</dbReference>
<feature type="compositionally biased region" description="Low complexity" evidence="8">
    <location>
        <begin position="204"/>
        <end position="213"/>
    </location>
</feature>
<dbReference type="AlphaFoldDB" id="A0AAV7BNW5"/>
<evidence type="ECO:0000256" key="6">
    <source>
        <dbReference type="ARBA" id="ARBA00023242"/>
    </source>
</evidence>
<keyword evidence="6" id="KW-0539">Nucleus</keyword>
<protein>
    <recommendedName>
        <fullName evidence="9">C2H2 AKAP95-type domain-containing protein</fullName>
    </recommendedName>
</protein>
<feature type="region of interest" description="Disordered" evidence="8">
    <location>
        <begin position="394"/>
        <end position="469"/>
    </location>
</feature>
<comment type="caution">
    <text evidence="10">The sequence shown here is derived from an EMBL/GenBank/DDBJ whole genome shotgun (WGS) entry which is preliminary data.</text>
</comment>
<dbReference type="GO" id="GO:0016363">
    <property type="term" value="C:nuclear matrix"/>
    <property type="evidence" value="ECO:0007669"/>
    <property type="project" value="TreeGrafter"/>
</dbReference>
<keyword evidence="4 7" id="KW-0863">Zinc-finger</keyword>
<evidence type="ECO:0000313" key="10">
    <source>
        <dbReference type="EMBL" id="KAG8574348.1"/>
    </source>
</evidence>
<dbReference type="InterPro" id="IPR007071">
    <property type="entry name" value="AKAP95"/>
</dbReference>
<evidence type="ECO:0000313" key="11">
    <source>
        <dbReference type="Proteomes" id="UP000824782"/>
    </source>
</evidence>
<evidence type="ECO:0000256" key="7">
    <source>
        <dbReference type="PROSITE-ProRule" id="PRU01140"/>
    </source>
</evidence>
<dbReference type="PANTHER" id="PTHR12190">
    <property type="entry name" value="A-KINASE ANCHOR PROTEIN AKAP 8"/>
    <property type="match status" value="1"/>
</dbReference>
<accession>A0AAV7BNW5</accession>
<dbReference type="PROSITE" id="PS51799">
    <property type="entry name" value="ZF_C2H2_AKAP95"/>
    <property type="match status" value="2"/>
</dbReference>
<dbReference type="GO" id="GO:0008270">
    <property type="term" value="F:zinc ion binding"/>
    <property type="evidence" value="ECO:0007669"/>
    <property type="project" value="UniProtKB-KW"/>
</dbReference>
<dbReference type="Pfam" id="PF04988">
    <property type="entry name" value="AKAP95"/>
    <property type="match status" value="1"/>
</dbReference>
<proteinExistence type="inferred from homology"/>
<evidence type="ECO:0000256" key="4">
    <source>
        <dbReference type="ARBA" id="ARBA00022771"/>
    </source>
</evidence>
<dbReference type="Proteomes" id="UP000824782">
    <property type="component" value="Unassembled WGS sequence"/>
</dbReference>
<feature type="domain" description="C2H2 AKAP95-type" evidence="9">
    <location>
        <begin position="230"/>
        <end position="252"/>
    </location>
</feature>